<gene>
    <name evidence="1" type="ORF">AFUS01_LOCUS14664</name>
</gene>
<dbReference type="PANTHER" id="PTHR11258:SF11">
    <property type="entry name" value="C2H2-TYPE DOMAIN-CONTAINING PROTEIN"/>
    <property type="match status" value="1"/>
</dbReference>
<reference evidence="1" key="1">
    <citation type="submission" date="2021-06" db="EMBL/GenBank/DDBJ databases">
        <authorList>
            <person name="Hodson N. C."/>
            <person name="Mongue J. A."/>
            <person name="Jaron S. K."/>
        </authorList>
    </citation>
    <scope>NUCLEOTIDE SEQUENCE</scope>
</reference>
<dbReference type="GO" id="GO:0003725">
    <property type="term" value="F:double-stranded RNA binding"/>
    <property type="evidence" value="ECO:0007669"/>
    <property type="project" value="TreeGrafter"/>
</dbReference>
<dbReference type="Proteomes" id="UP000708208">
    <property type="component" value="Unassembled WGS sequence"/>
</dbReference>
<keyword evidence="2" id="KW-1185">Reference proteome</keyword>
<comment type="caution">
    <text evidence="1">The sequence shown here is derived from an EMBL/GenBank/DDBJ whole genome shotgun (WGS) entry which is preliminary data.</text>
</comment>
<protein>
    <recommendedName>
        <fullName evidence="3">Nucleotidyltransferase</fullName>
    </recommendedName>
</protein>
<name>A0A8J2NTP0_9HEXA</name>
<proteinExistence type="predicted"/>
<evidence type="ECO:0000313" key="1">
    <source>
        <dbReference type="EMBL" id="CAG7725717.1"/>
    </source>
</evidence>
<dbReference type="AlphaFoldDB" id="A0A8J2NTP0"/>
<evidence type="ECO:0008006" key="3">
    <source>
        <dbReference type="Google" id="ProtNLM"/>
    </source>
</evidence>
<dbReference type="PANTHER" id="PTHR11258">
    <property type="entry name" value="2-5 OLIGOADENYLATE SYNTHETASE"/>
    <property type="match status" value="1"/>
</dbReference>
<dbReference type="EMBL" id="CAJVCH010125944">
    <property type="protein sequence ID" value="CAG7725717.1"/>
    <property type="molecule type" value="Genomic_DNA"/>
</dbReference>
<sequence length="335" mass="38321">MHSARLNNDLMRTAAAEVENLKAYKTKGNIIFDKVSKFIKSKSRYGISRQLIAGSTGKNTSLGHNFEPDFDVILFVRDVSHLETLKPVIEEFHNILSSFPSRSEGWTRFVMKSPSEYSIQFSVDTIIMLPTGSKQVTIDFDLLPAYDFFSNVDQQTRMALDKIRMSRDREVDNYKFSGSLSEKTVEFVNSKTDFVRRFIRLTKLWDTKLRVDRQKRDENWNISGRSSIIELIAIQAAEESGGNILVAFRKFLELMMNLNTIKINFSKHYPDKDSRMTIIDAVNPYHNYADGLKASHVIGYVARASDSLRALQHAENAGVNYDNAMKDFMAYFATA</sequence>
<dbReference type="GO" id="GO:0005829">
    <property type="term" value="C:cytosol"/>
    <property type="evidence" value="ECO:0007669"/>
    <property type="project" value="TreeGrafter"/>
</dbReference>
<evidence type="ECO:0000313" key="2">
    <source>
        <dbReference type="Proteomes" id="UP000708208"/>
    </source>
</evidence>
<dbReference type="OrthoDB" id="9978031at2759"/>
<dbReference type="GO" id="GO:0001730">
    <property type="term" value="F:2'-5'-oligoadenylate synthetase activity"/>
    <property type="evidence" value="ECO:0007669"/>
    <property type="project" value="TreeGrafter"/>
</dbReference>
<dbReference type="GO" id="GO:0005654">
    <property type="term" value="C:nucleoplasm"/>
    <property type="evidence" value="ECO:0007669"/>
    <property type="project" value="TreeGrafter"/>
</dbReference>
<dbReference type="GO" id="GO:0016020">
    <property type="term" value="C:membrane"/>
    <property type="evidence" value="ECO:0007669"/>
    <property type="project" value="TreeGrafter"/>
</dbReference>
<organism evidence="1 2">
    <name type="scientific">Allacma fusca</name>
    <dbReference type="NCBI Taxonomy" id="39272"/>
    <lineage>
        <taxon>Eukaryota</taxon>
        <taxon>Metazoa</taxon>
        <taxon>Ecdysozoa</taxon>
        <taxon>Arthropoda</taxon>
        <taxon>Hexapoda</taxon>
        <taxon>Collembola</taxon>
        <taxon>Symphypleona</taxon>
        <taxon>Sminthuridae</taxon>
        <taxon>Allacma</taxon>
    </lineage>
</organism>
<accession>A0A8J2NTP0</accession>